<dbReference type="eggNOG" id="COG3858">
    <property type="taxonomic scope" value="Bacteria"/>
</dbReference>
<dbReference type="InterPro" id="IPR002509">
    <property type="entry name" value="NODB_dom"/>
</dbReference>
<keyword evidence="2" id="KW-0328">Glycosyltransferase</keyword>
<dbReference type="STRING" id="929556.Solca_1777"/>
<keyword evidence="8" id="KW-1185">Reference proteome</keyword>
<keyword evidence="4" id="KW-0472">Membrane</keyword>
<dbReference type="InterPro" id="IPR001223">
    <property type="entry name" value="Glyco_hydro18_cat"/>
</dbReference>
<organism evidence="7 8">
    <name type="scientific">Solitalea canadensis (strain ATCC 29591 / DSM 3403 / JCM 21819 / LMG 8368 / NBRC 15130 / NCIMB 12057 / USAM 9D)</name>
    <name type="common">Flexibacter canadensis</name>
    <dbReference type="NCBI Taxonomy" id="929556"/>
    <lineage>
        <taxon>Bacteria</taxon>
        <taxon>Pseudomonadati</taxon>
        <taxon>Bacteroidota</taxon>
        <taxon>Sphingobacteriia</taxon>
        <taxon>Sphingobacteriales</taxon>
        <taxon>Sphingobacteriaceae</taxon>
        <taxon>Solitalea</taxon>
    </lineage>
</organism>
<gene>
    <name evidence="7" type="ordered locus">Solca_1777</name>
</gene>
<evidence type="ECO:0000256" key="2">
    <source>
        <dbReference type="ARBA" id="ARBA00022676"/>
    </source>
</evidence>
<evidence type="ECO:0000313" key="7">
    <source>
        <dbReference type="EMBL" id="AFD06841.1"/>
    </source>
</evidence>
<dbReference type="InterPro" id="IPR001173">
    <property type="entry name" value="Glyco_trans_2-like"/>
</dbReference>
<dbReference type="SMART" id="SM00636">
    <property type="entry name" value="Glyco_18"/>
    <property type="match status" value="1"/>
</dbReference>
<dbReference type="eggNOG" id="COG1215">
    <property type="taxonomic scope" value="Bacteria"/>
</dbReference>
<dbReference type="GO" id="GO:0016810">
    <property type="term" value="F:hydrolase activity, acting on carbon-nitrogen (but not peptide) bonds"/>
    <property type="evidence" value="ECO:0007669"/>
    <property type="project" value="InterPro"/>
</dbReference>
<dbReference type="SUPFAM" id="SSF51445">
    <property type="entry name" value="(Trans)glycosidases"/>
    <property type="match status" value="1"/>
</dbReference>
<dbReference type="PROSITE" id="PS51677">
    <property type="entry name" value="NODB"/>
    <property type="match status" value="1"/>
</dbReference>
<feature type="transmembrane region" description="Helical" evidence="4">
    <location>
        <begin position="1008"/>
        <end position="1031"/>
    </location>
</feature>
<dbReference type="AlphaFoldDB" id="H8KTZ1"/>
<feature type="domain" description="GH18" evidence="6">
    <location>
        <begin position="110"/>
        <end position="416"/>
    </location>
</feature>
<keyword evidence="4" id="KW-0812">Transmembrane</keyword>
<dbReference type="InterPro" id="IPR011330">
    <property type="entry name" value="Glyco_hydro/deAcase_b/a-brl"/>
</dbReference>
<dbReference type="KEGG" id="scn:Solca_1777"/>
<feature type="transmembrane region" description="Helical" evidence="4">
    <location>
        <begin position="1037"/>
        <end position="1059"/>
    </location>
</feature>
<feature type="transmembrane region" description="Helical" evidence="4">
    <location>
        <begin position="20"/>
        <end position="43"/>
    </location>
</feature>
<dbReference type="InterPro" id="IPR029044">
    <property type="entry name" value="Nucleotide-diphossugar_trans"/>
</dbReference>
<reference evidence="7" key="1">
    <citation type="submission" date="2012-02" db="EMBL/GenBank/DDBJ databases">
        <title>The complete genome of Solitalea canadensis DSM 3403.</title>
        <authorList>
            <consortium name="US DOE Joint Genome Institute (JGI-PGF)"/>
            <person name="Lucas S."/>
            <person name="Copeland A."/>
            <person name="Lapidus A."/>
            <person name="Glavina del Rio T."/>
            <person name="Dalin E."/>
            <person name="Tice H."/>
            <person name="Bruce D."/>
            <person name="Goodwin L."/>
            <person name="Pitluck S."/>
            <person name="Peters L."/>
            <person name="Ovchinnikova G."/>
            <person name="Lu M."/>
            <person name="Kyrpides N."/>
            <person name="Mavromatis K."/>
            <person name="Ivanova N."/>
            <person name="Brettin T."/>
            <person name="Detter J.C."/>
            <person name="Han C."/>
            <person name="Larimer F."/>
            <person name="Land M."/>
            <person name="Hauser L."/>
            <person name="Markowitz V."/>
            <person name="Cheng J.-F."/>
            <person name="Hugenholtz P."/>
            <person name="Woyke T."/>
            <person name="Wu D."/>
            <person name="Spring S."/>
            <person name="Schroeder M."/>
            <person name="Kopitz M."/>
            <person name="Brambilla E."/>
            <person name="Klenk H.-P."/>
            <person name="Eisen J.A."/>
        </authorList>
    </citation>
    <scope>NUCLEOTIDE SEQUENCE</scope>
    <source>
        <strain evidence="7">DSM 3403</strain>
    </source>
</reference>
<dbReference type="OrthoDB" id="9766299at2"/>
<dbReference type="Gene3D" id="3.20.20.370">
    <property type="entry name" value="Glycoside hydrolase/deacetylase"/>
    <property type="match status" value="1"/>
</dbReference>
<feature type="domain" description="NodB homology" evidence="5">
    <location>
        <begin position="490"/>
        <end position="678"/>
    </location>
</feature>
<dbReference type="Proteomes" id="UP000007590">
    <property type="component" value="Chromosome"/>
</dbReference>
<evidence type="ECO:0000256" key="3">
    <source>
        <dbReference type="ARBA" id="ARBA00022679"/>
    </source>
</evidence>
<dbReference type="InterPro" id="IPR029070">
    <property type="entry name" value="Chitinase_insertion_sf"/>
</dbReference>
<evidence type="ECO:0000256" key="1">
    <source>
        <dbReference type="ARBA" id="ARBA00006739"/>
    </source>
</evidence>
<dbReference type="Gene3D" id="3.90.550.10">
    <property type="entry name" value="Spore Coat Polysaccharide Biosynthesis Protein SpsA, Chain A"/>
    <property type="match status" value="1"/>
</dbReference>
<keyword evidence="3 7" id="KW-0808">Transferase</keyword>
<evidence type="ECO:0000259" key="6">
    <source>
        <dbReference type="PROSITE" id="PS51910"/>
    </source>
</evidence>
<dbReference type="SUPFAM" id="SSF88713">
    <property type="entry name" value="Glycoside hydrolase/deacetylase"/>
    <property type="match status" value="1"/>
</dbReference>
<dbReference type="RefSeq" id="WP_014680068.1">
    <property type="nucleotide sequence ID" value="NC_017770.1"/>
</dbReference>
<proteinExistence type="inferred from homology"/>
<dbReference type="PANTHER" id="PTHR43630:SF1">
    <property type="entry name" value="POLY-BETA-1,6-N-ACETYL-D-GLUCOSAMINE SYNTHASE"/>
    <property type="match status" value="1"/>
</dbReference>
<dbReference type="Gene3D" id="3.10.50.10">
    <property type="match status" value="1"/>
</dbReference>
<evidence type="ECO:0000313" key="8">
    <source>
        <dbReference type="Proteomes" id="UP000007590"/>
    </source>
</evidence>
<name>H8KTZ1_SOLCM</name>
<dbReference type="PANTHER" id="PTHR43630">
    <property type="entry name" value="POLY-BETA-1,6-N-ACETYL-D-GLUCOSAMINE SYNTHASE"/>
    <property type="match status" value="1"/>
</dbReference>
<dbReference type="Pfam" id="PF01522">
    <property type="entry name" value="Polysacc_deac_1"/>
    <property type="match status" value="1"/>
</dbReference>
<dbReference type="EMBL" id="CP003349">
    <property type="protein sequence ID" value="AFD06841.1"/>
    <property type="molecule type" value="Genomic_DNA"/>
</dbReference>
<dbReference type="eggNOG" id="COG0726">
    <property type="taxonomic scope" value="Bacteria"/>
</dbReference>
<dbReference type="GO" id="GO:0008061">
    <property type="term" value="F:chitin binding"/>
    <property type="evidence" value="ECO:0007669"/>
    <property type="project" value="InterPro"/>
</dbReference>
<dbReference type="Pfam" id="PF00704">
    <property type="entry name" value="Glyco_hydro_18"/>
    <property type="match status" value="1"/>
</dbReference>
<dbReference type="Pfam" id="PF00535">
    <property type="entry name" value="Glycos_transf_2"/>
    <property type="match status" value="1"/>
</dbReference>
<evidence type="ECO:0000256" key="4">
    <source>
        <dbReference type="SAM" id="Phobius"/>
    </source>
</evidence>
<accession>H8KTZ1</accession>
<dbReference type="SUPFAM" id="SSF53448">
    <property type="entry name" value="Nucleotide-diphospho-sugar transferases"/>
    <property type="match status" value="1"/>
</dbReference>
<dbReference type="Gene3D" id="3.20.20.80">
    <property type="entry name" value="Glycosidases"/>
    <property type="match status" value="1"/>
</dbReference>
<dbReference type="InterPro" id="IPR011583">
    <property type="entry name" value="Chitinase_II/V-like_cat"/>
</dbReference>
<dbReference type="GO" id="GO:0005975">
    <property type="term" value="P:carbohydrate metabolic process"/>
    <property type="evidence" value="ECO:0007669"/>
    <property type="project" value="InterPro"/>
</dbReference>
<dbReference type="CDD" id="cd06423">
    <property type="entry name" value="CESA_like"/>
    <property type="match status" value="1"/>
</dbReference>
<evidence type="ECO:0000259" key="5">
    <source>
        <dbReference type="PROSITE" id="PS51677"/>
    </source>
</evidence>
<keyword evidence="4" id="KW-1133">Transmembrane helix</keyword>
<feature type="transmembrane region" description="Helical" evidence="4">
    <location>
        <begin position="723"/>
        <end position="745"/>
    </location>
</feature>
<dbReference type="PROSITE" id="PS51910">
    <property type="entry name" value="GH18_2"/>
    <property type="match status" value="1"/>
</dbReference>
<dbReference type="HOGENOM" id="CLU_009182_0_0_10"/>
<dbReference type="CDD" id="cd10962">
    <property type="entry name" value="CE4_GT2-like"/>
    <property type="match status" value="1"/>
</dbReference>
<dbReference type="GO" id="GO:0016757">
    <property type="term" value="F:glycosyltransferase activity"/>
    <property type="evidence" value="ECO:0007669"/>
    <property type="project" value="UniProtKB-KW"/>
</dbReference>
<sequence>MAGTNHQVFQTSDTKRWKRFLWVIRLCIFFFVVLGITFGIALWKDSNTSLPKLSNKNLTYKKILNPDDPMMFKNDANQLYKKLKAGIYRSTTREIKMHPKRKPVADSVMAIRSGFYVNWDAQSYSTLRNHIDQLNMVLPEWLFITDTSDVVQTAIDPQALELMKKHKVPIVPMVSNFSNDKWNGNNVHRIISSPLKRHQFINSLVDILAKYKFQGVNIDFEELNENTDENLIKFQRELYTALHTRHYLVTQDIPPNNTDYNLKSTAATNDYVFVMAYDQHYATSKPGPVGQQKWIESVINDMEAQIPEEKIILCLAAYGYDWPKDSEGADVTYQEALTSAVESDGKIKFNSDDYNLSFSYTDDAAIEHQVYFADAATNFNVMMTAQEEGLAGVSLWRLGSEDPRVWSFYKKDLSDKDAKSPLIDLHQMEFIKGGTNVDYIGEGEILDILSKPQQGKISVSYDAKNKRITNQNYITLPTSYVVKKYGVGTKQMILTFDDGPDGKYTPEILKILQEEKVPATFFIIGQNAENNIPLVKELYKEGYEIGNHTFSHPNLAEVSLQRQRLELNATRRLIECITGHSTVLFRPPFNADSEPQSYAEIEPVAMSKKDNYLAIGESIDPRDWEKGVSADTIFQRVVDQQNLGSIILLHDAGGDRTQTIKALPRIIHYFKNKGYKFINVSDLVNKTRDDLMPPISNKKDLLLSKVNYVLAMLLFYFQHLFEALFILAIFLAITRMLVVGILAFIQQRKVRTASLLTPGVSIIVPAYNEQVNVVKTIHNLLNTNYPDLEIIFVDDGSKDDTYKVVLDEFELNSTVKIFTKANGGKASALNYGISQANYDYVICIDADTQLHSTAVSELMKKFTGDDVAGVAGNVKVGNELNILTKWQSIEYITSQNFDRRAFDLLNCITVIPGAIGAFKKEALINAGGFTTDTLAEDCDLTIRLIKDGGKVVYAPKAIAVTEAPESLKMFMKQRFRWTFGIMQSFWKHRNVCFNIRYKSLGMIALPNLLIFQMLMPLISPLADIMMLYALFTGGAGFVLGYYLVFILVDALGAAIAFSFEREPLYRLWLLIPQRFFYRQLMYIILIKAFNNALKGELMSWGVLKRSGNVKLKEI</sequence>
<dbReference type="InterPro" id="IPR017853">
    <property type="entry name" value="GH"/>
</dbReference>
<comment type="similarity">
    <text evidence="1">Belongs to the glycosyltransferase 2 family.</text>
</comment>
<protein>
    <submittedName>
        <fullName evidence="7">Glycosyl transferase</fullName>
    </submittedName>
</protein>